<keyword evidence="1" id="KW-0472">Membrane</keyword>
<evidence type="ECO:0000256" key="1">
    <source>
        <dbReference type="SAM" id="Phobius"/>
    </source>
</evidence>
<reference evidence="2" key="1">
    <citation type="submission" date="2020-03" db="EMBL/GenBank/DDBJ databases">
        <title>The deep terrestrial virosphere.</title>
        <authorList>
            <person name="Holmfeldt K."/>
            <person name="Nilsson E."/>
            <person name="Simone D."/>
            <person name="Lopez-Fernandez M."/>
            <person name="Wu X."/>
            <person name="de Brujin I."/>
            <person name="Lundin D."/>
            <person name="Andersson A."/>
            <person name="Bertilsson S."/>
            <person name="Dopson M."/>
        </authorList>
    </citation>
    <scope>NUCLEOTIDE SEQUENCE</scope>
    <source>
        <strain evidence="3">MM415A01715</strain>
        <strain evidence="2">MM415B01308</strain>
    </source>
</reference>
<protein>
    <submittedName>
        <fullName evidence="2">Uncharacterized protein</fullName>
    </submittedName>
</protein>
<sequence length="149" mass="17243">MEFLPVASFVAMVIGMVCGFILQNNSIQNRIKDQLTKSLIEFRDNCHTEMVLVRERLARNEALIEAWSQSVTKSAVKILHSPHSPEFDSLIERLDKGDMTRKEIQRLRELLDEYRYAYTGIQWYAAAALDARLAQIEVINGFREVEQCH</sequence>
<keyword evidence="1" id="KW-0812">Transmembrane</keyword>
<name>A0A6M3IPX5_9ZZZZ</name>
<gene>
    <name evidence="3" type="ORF">MM415A01715_0012</name>
    <name evidence="2" type="ORF">MM415B01308_0016</name>
</gene>
<organism evidence="2">
    <name type="scientific">viral metagenome</name>
    <dbReference type="NCBI Taxonomy" id="1070528"/>
    <lineage>
        <taxon>unclassified sequences</taxon>
        <taxon>metagenomes</taxon>
        <taxon>organismal metagenomes</taxon>
    </lineage>
</organism>
<feature type="transmembrane region" description="Helical" evidence="1">
    <location>
        <begin position="6"/>
        <end position="22"/>
    </location>
</feature>
<dbReference type="EMBL" id="MT141365">
    <property type="protein sequence ID" value="QJA59338.1"/>
    <property type="molecule type" value="Genomic_DNA"/>
</dbReference>
<dbReference type="EMBL" id="MT142183">
    <property type="protein sequence ID" value="QJA75757.1"/>
    <property type="molecule type" value="Genomic_DNA"/>
</dbReference>
<proteinExistence type="predicted"/>
<evidence type="ECO:0000313" key="2">
    <source>
        <dbReference type="EMBL" id="QJA59338.1"/>
    </source>
</evidence>
<keyword evidence="1" id="KW-1133">Transmembrane helix</keyword>
<evidence type="ECO:0000313" key="3">
    <source>
        <dbReference type="EMBL" id="QJA75757.1"/>
    </source>
</evidence>
<accession>A0A6M3IPX5</accession>
<dbReference type="AlphaFoldDB" id="A0A6M3IPX5"/>